<keyword evidence="23" id="KW-1185">Reference proteome</keyword>
<dbReference type="GO" id="GO:0005886">
    <property type="term" value="C:plasma membrane"/>
    <property type="evidence" value="ECO:0007669"/>
    <property type="project" value="UniProtKB-SubCell"/>
</dbReference>
<evidence type="ECO:0000256" key="18">
    <source>
        <dbReference type="RuleBase" id="RU361267"/>
    </source>
</evidence>
<keyword evidence="19" id="KW-1133">Transmembrane helix</keyword>
<accession>A0A099UIP2</accession>
<evidence type="ECO:0000256" key="7">
    <source>
        <dbReference type="ARBA" id="ARBA00016139"/>
    </source>
</evidence>
<proteinExistence type="inferred from homology"/>
<keyword evidence="9 18" id="KW-0444">Lipid biosynthesis</keyword>
<dbReference type="SUPFAM" id="SSF69593">
    <property type="entry name" value="Glycerol-3-phosphate (1)-acyltransferase"/>
    <property type="match status" value="1"/>
</dbReference>
<evidence type="ECO:0000313" key="22">
    <source>
        <dbReference type="EMBL" id="TLD78476.1"/>
    </source>
</evidence>
<keyword evidence="11 18" id="KW-0808">Transferase</keyword>
<name>A0A099UIP2_9HELI</name>
<dbReference type="GO" id="GO:0016024">
    <property type="term" value="P:CDP-diacylglycerol biosynthetic process"/>
    <property type="evidence" value="ECO:0007669"/>
    <property type="project" value="UniProtKB-UniPathway"/>
</dbReference>
<evidence type="ECO:0000256" key="2">
    <source>
        <dbReference type="ARBA" id="ARBA00004417"/>
    </source>
</evidence>
<evidence type="ECO:0000313" key="23">
    <source>
        <dbReference type="Proteomes" id="UP000029925"/>
    </source>
</evidence>
<dbReference type="GO" id="GO:0003841">
    <property type="term" value="F:1-acylglycerol-3-phosphate O-acyltransferase activity"/>
    <property type="evidence" value="ECO:0007669"/>
    <property type="project" value="UniProtKB-UniRule"/>
</dbReference>
<dbReference type="EC" id="2.3.1.51" evidence="6 18"/>
<dbReference type="InterPro" id="IPR002123">
    <property type="entry name" value="Plipid/glycerol_acylTrfase"/>
</dbReference>
<dbReference type="SMART" id="SM00563">
    <property type="entry name" value="PlsC"/>
    <property type="match status" value="1"/>
</dbReference>
<evidence type="ECO:0000256" key="12">
    <source>
        <dbReference type="ARBA" id="ARBA00023098"/>
    </source>
</evidence>
<dbReference type="PANTHER" id="PTHR10434">
    <property type="entry name" value="1-ACYL-SN-GLYCEROL-3-PHOSPHATE ACYLTRANSFERASE"/>
    <property type="match status" value="1"/>
</dbReference>
<keyword evidence="8" id="KW-1003">Cell membrane</keyword>
<evidence type="ECO:0000256" key="14">
    <source>
        <dbReference type="ARBA" id="ARBA00023209"/>
    </source>
</evidence>
<evidence type="ECO:0000256" key="17">
    <source>
        <dbReference type="ARBA" id="ARBA00037183"/>
    </source>
</evidence>
<keyword evidence="10" id="KW-0997">Cell inner membrane</keyword>
<dbReference type="UniPathway" id="UPA00557">
    <property type="reaction ID" value="UER00613"/>
</dbReference>
<evidence type="ECO:0000313" key="21">
    <source>
        <dbReference type="EMBL" id="CUU39723.1"/>
    </source>
</evidence>
<evidence type="ECO:0000256" key="19">
    <source>
        <dbReference type="SAM" id="Phobius"/>
    </source>
</evidence>
<keyword evidence="14 18" id="KW-0594">Phospholipid biosynthesis</keyword>
<feature type="transmembrane region" description="Helical" evidence="19">
    <location>
        <begin position="7"/>
        <end position="27"/>
    </location>
</feature>
<dbReference type="STRING" id="76936.BN2458_PEG0837"/>
<dbReference type="Proteomes" id="UP000064525">
    <property type="component" value="Chromosome I"/>
</dbReference>
<sequence>MLAKIRGIVATLSIALYLPIIIVQIYLTRNKENGRKARRQCRWFFSLNGLKVERIGEYDKDAQLFVINHQSVTDIIYFESYHPANLCWVAKKQLGEIPVYGHALKAPDMILIDREDKKSIVYLLKEAKRHLAQNRPIAIFPEGTRSKGDEEFLSFKSGAKILASKLNLRIQPAVLIDTRKLYNSSPISVQTNTARVVLMEAFTPDFSDENWYEKLRESMHEVYLKHYYELNQNLLSDNKAKS</sequence>
<dbReference type="InterPro" id="IPR004552">
    <property type="entry name" value="AGP_acyltrans"/>
</dbReference>
<reference evidence="21" key="2">
    <citation type="submission" date="2015-11" db="EMBL/GenBank/DDBJ databases">
        <authorList>
            <person name="Zhang Y."/>
            <person name="Guo Z."/>
        </authorList>
    </citation>
    <scope>NUCLEOTIDE SEQUENCE</scope>
    <source>
        <strain evidence="21">1</strain>
    </source>
</reference>
<dbReference type="CDD" id="cd07989">
    <property type="entry name" value="LPLAT_AGPAT-like"/>
    <property type="match status" value="1"/>
</dbReference>
<evidence type="ECO:0000256" key="1">
    <source>
        <dbReference type="ARBA" id="ARBA00001141"/>
    </source>
</evidence>
<dbReference type="KEGG" id="hty:BN2458_PEG0837"/>
<reference evidence="22 23" key="1">
    <citation type="journal article" date="2014" name="Genome Announc.">
        <title>Draft genome sequences of eight enterohepatic helicobacter species isolated from both laboratory and wild rodents.</title>
        <authorList>
            <person name="Sheh A."/>
            <person name="Shen Z."/>
            <person name="Fox J.G."/>
        </authorList>
    </citation>
    <scope>NUCLEOTIDE SEQUENCE [LARGE SCALE GENOMIC DNA]</scope>
    <source>
        <strain evidence="22 23">MIT 98-6810</strain>
    </source>
</reference>
<evidence type="ECO:0000256" key="11">
    <source>
        <dbReference type="ARBA" id="ARBA00022679"/>
    </source>
</evidence>
<evidence type="ECO:0000256" key="4">
    <source>
        <dbReference type="ARBA" id="ARBA00005189"/>
    </source>
</evidence>
<dbReference type="AlphaFoldDB" id="A0A099UIP2"/>
<evidence type="ECO:0000256" key="3">
    <source>
        <dbReference type="ARBA" id="ARBA00004728"/>
    </source>
</evidence>
<dbReference type="EMBL" id="LN907858">
    <property type="protein sequence ID" value="CUU39723.1"/>
    <property type="molecule type" value="Genomic_DNA"/>
</dbReference>
<dbReference type="OrthoDB" id="9809618at2"/>
<comment type="pathway">
    <text evidence="3">Phospholipid metabolism; CDP-diacylglycerol biosynthesis; CDP-diacylglycerol from sn-glycerol 3-phosphate: step 2/3.</text>
</comment>
<comment type="function">
    <text evidence="17">Converts lysophosphatidic acid (LPA) into phosphatidic acid by incorporating acyl moiety at the 2 position.</text>
</comment>
<evidence type="ECO:0000259" key="20">
    <source>
        <dbReference type="SMART" id="SM00563"/>
    </source>
</evidence>
<dbReference type="RefSeq" id="WP_034326108.1">
    <property type="nucleotide sequence ID" value="NZ_CAJTQN010000004.1"/>
</dbReference>
<dbReference type="Proteomes" id="UP000029925">
    <property type="component" value="Unassembled WGS sequence"/>
</dbReference>
<feature type="domain" description="Phospholipid/glycerol acyltransferase" evidence="20">
    <location>
        <begin position="63"/>
        <end position="178"/>
    </location>
</feature>
<reference evidence="24" key="3">
    <citation type="submission" date="2015-11" db="EMBL/GenBank/DDBJ databases">
        <authorList>
            <person name="Anvar S.Y."/>
        </authorList>
    </citation>
    <scope>NUCLEOTIDE SEQUENCE [LARGE SCALE GENOMIC DNA]</scope>
</reference>
<evidence type="ECO:0000256" key="15">
    <source>
        <dbReference type="ARBA" id="ARBA00023264"/>
    </source>
</evidence>
<keyword evidence="12 18" id="KW-0443">Lipid metabolism</keyword>
<comment type="subcellular location">
    <subcellularLocation>
        <location evidence="2">Cell inner membrane</location>
        <topology evidence="2">Peripheral membrane protein</topology>
    </subcellularLocation>
</comment>
<dbReference type="GeneID" id="78151091"/>
<evidence type="ECO:0000256" key="9">
    <source>
        <dbReference type="ARBA" id="ARBA00022516"/>
    </source>
</evidence>
<dbReference type="PANTHER" id="PTHR10434:SF59">
    <property type="entry name" value="1-ACYL-SN-GLYCEROL-3-PHOSPHATE ACYLTRANSFERASE"/>
    <property type="match status" value="1"/>
</dbReference>
<comment type="domain">
    <text evidence="18">The HXXXXD motif is essential for acyltransferase activity and may constitute the binding site for the phosphate moiety of the glycerol-3-phosphate.</text>
</comment>
<dbReference type="GO" id="GO:0006654">
    <property type="term" value="P:phosphatidic acid biosynthetic process"/>
    <property type="evidence" value="ECO:0007669"/>
    <property type="project" value="TreeGrafter"/>
</dbReference>
<dbReference type="EMBL" id="JRPF02000005">
    <property type="protein sequence ID" value="TLD78476.1"/>
    <property type="molecule type" value="Genomic_DNA"/>
</dbReference>
<keyword evidence="19" id="KW-0812">Transmembrane</keyword>
<comment type="similarity">
    <text evidence="5 18">Belongs to the 1-acyl-sn-glycerol-3-phosphate acyltransferase family.</text>
</comment>
<evidence type="ECO:0000256" key="16">
    <source>
        <dbReference type="ARBA" id="ARBA00023315"/>
    </source>
</evidence>
<evidence type="ECO:0000256" key="13">
    <source>
        <dbReference type="ARBA" id="ARBA00023136"/>
    </source>
</evidence>
<keyword evidence="15 18" id="KW-1208">Phospholipid metabolism</keyword>
<evidence type="ECO:0000256" key="6">
    <source>
        <dbReference type="ARBA" id="ARBA00013211"/>
    </source>
</evidence>
<dbReference type="NCBIfam" id="TIGR00530">
    <property type="entry name" value="AGP_acyltrn"/>
    <property type="match status" value="1"/>
</dbReference>
<evidence type="ECO:0000256" key="8">
    <source>
        <dbReference type="ARBA" id="ARBA00022475"/>
    </source>
</evidence>
<dbReference type="Pfam" id="PF01553">
    <property type="entry name" value="Acyltransferase"/>
    <property type="match status" value="1"/>
</dbReference>
<evidence type="ECO:0000256" key="5">
    <source>
        <dbReference type="ARBA" id="ARBA00008655"/>
    </source>
</evidence>
<evidence type="ECO:0000256" key="10">
    <source>
        <dbReference type="ARBA" id="ARBA00022519"/>
    </source>
</evidence>
<gene>
    <name evidence="21" type="ORF">BN2458_PEG0837</name>
    <name evidence="22" type="ORF">LS75_005675</name>
</gene>
<keyword evidence="16 18" id="KW-0012">Acyltransferase</keyword>
<organism evidence="21 24">
    <name type="scientific">Helicobacter typhlonius</name>
    <dbReference type="NCBI Taxonomy" id="76936"/>
    <lineage>
        <taxon>Bacteria</taxon>
        <taxon>Pseudomonadati</taxon>
        <taxon>Campylobacterota</taxon>
        <taxon>Epsilonproteobacteria</taxon>
        <taxon>Campylobacterales</taxon>
        <taxon>Helicobacteraceae</taxon>
        <taxon>Helicobacter</taxon>
    </lineage>
</organism>
<protein>
    <recommendedName>
        <fullName evidence="7 18">1-acyl-sn-glycerol-3-phosphate acyltransferase</fullName>
        <ecNumber evidence="6 18">2.3.1.51</ecNumber>
    </recommendedName>
</protein>
<dbReference type="PATRIC" id="fig|76936.10.peg.819"/>
<comment type="catalytic activity">
    <reaction evidence="1 18">
        <text>a 1-acyl-sn-glycero-3-phosphate + an acyl-CoA = a 1,2-diacyl-sn-glycero-3-phosphate + CoA</text>
        <dbReference type="Rhea" id="RHEA:19709"/>
        <dbReference type="ChEBI" id="CHEBI:57287"/>
        <dbReference type="ChEBI" id="CHEBI:57970"/>
        <dbReference type="ChEBI" id="CHEBI:58342"/>
        <dbReference type="ChEBI" id="CHEBI:58608"/>
        <dbReference type="EC" id="2.3.1.51"/>
    </reaction>
</comment>
<evidence type="ECO:0000313" key="24">
    <source>
        <dbReference type="Proteomes" id="UP000064525"/>
    </source>
</evidence>
<comment type="pathway">
    <text evidence="4">Lipid metabolism.</text>
</comment>
<keyword evidence="13 19" id="KW-0472">Membrane</keyword>